<evidence type="ECO:0000313" key="5">
    <source>
        <dbReference type="Proteomes" id="UP000786693"/>
    </source>
</evidence>
<evidence type="ECO:0000256" key="2">
    <source>
        <dbReference type="ARBA" id="ARBA00022840"/>
    </source>
</evidence>
<sequence>MVDMTAALRMVHSSDHGIEMGQGETADGGASTTSPSCLVGAAGADVGGFALSPGQEAAVAKVRDWIDDPCGQRIFRLFGYAGTGKTTIARMLAEEVIGGPVYCAYTGKAALRMRQSGCDNAATIHSTIYKPMEDGDRTAFVWQEESVIADAGIVVVDECSMVNEEITHDLLRYDKPILVLGDPFQLPPVKGQGYLTNAEPDAMLTEVHRQALDNPILELATRIREDGEIKYGEFGALEVIERGTLGVKEVCGYDQVLCGTHRVRRSYTKQMRKHAGNVGAFPESGDRIMCTRNHRKTGLFNGQVFRVTSSFLTSQMCKTRIVDVDDDDERVRTVMSFQEGWQNPNWKPTPQQFVMYPQFDFAQVMTTHKAQGSEWKHVLVYDEGDVFREHAQQWRYTAITRASERLTIVR</sequence>
<dbReference type="PANTHER" id="PTHR43788:SF6">
    <property type="entry name" value="DNA HELICASE B"/>
    <property type="match status" value="1"/>
</dbReference>
<dbReference type="EMBL" id="BPFH01000001">
    <property type="protein sequence ID" value="GIT93761.1"/>
    <property type="molecule type" value="Genomic_DNA"/>
</dbReference>
<comment type="caution">
    <text evidence="4">The sequence shown here is derived from an EMBL/GenBank/DDBJ whole genome shotgun (WGS) entry which is preliminary data.</text>
</comment>
<dbReference type="CDD" id="cd18809">
    <property type="entry name" value="SF1_C_RecD"/>
    <property type="match status" value="1"/>
</dbReference>
<evidence type="ECO:0000259" key="3">
    <source>
        <dbReference type="Pfam" id="PF13538"/>
    </source>
</evidence>
<dbReference type="GO" id="GO:0005524">
    <property type="term" value="F:ATP binding"/>
    <property type="evidence" value="ECO:0007669"/>
    <property type="project" value="UniProtKB-KW"/>
</dbReference>
<dbReference type="Pfam" id="PF13538">
    <property type="entry name" value="UvrD_C_2"/>
    <property type="match status" value="1"/>
</dbReference>
<reference evidence="4 5" key="1">
    <citation type="submission" date="2021-05" db="EMBL/GenBank/DDBJ databases">
        <title>Bacteria Genome sequencing.</title>
        <authorList>
            <person name="Takabe Y."/>
            <person name="Nakajima Y."/>
            <person name="Suzuki S."/>
            <person name="Shiozaki T."/>
        </authorList>
    </citation>
    <scope>NUCLEOTIDE SEQUENCE [LARGE SCALE GENOMIC DNA]</scope>
    <source>
        <strain evidence="4 5">AI_62</strain>
    </source>
</reference>
<evidence type="ECO:0000256" key="1">
    <source>
        <dbReference type="ARBA" id="ARBA00022741"/>
    </source>
</evidence>
<dbReference type="InterPro" id="IPR027785">
    <property type="entry name" value="UvrD-like_helicase_C"/>
</dbReference>
<dbReference type="InterPro" id="IPR050534">
    <property type="entry name" value="Coronavir_polyprotein_1ab"/>
</dbReference>
<organism evidence="4 5">
    <name type="scientific">Jannaschia pagri</name>
    <dbReference type="NCBI Taxonomy" id="2829797"/>
    <lineage>
        <taxon>Bacteria</taxon>
        <taxon>Pseudomonadati</taxon>
        <taxon>Pseudomonadota</taxon>
        <taxon>Alphaproteobacteria</taxon>
        <taxon>Rhodobacterales</taxon>
        <taxon>Roseobacteraceae</taxon>
        <taxon>Jannaschia</taxon>
    </lineage>
</organism>
<dbReference type="Pfam" id="PF13604">
    <property type="entry name" value="AAA_30"/>
    <property type="match status" value="1"/>
</dbReference>
<accession>A0ABQ4NH61</accession>
<keyword evidence="5" id="KW-1185">Reference proteome</keyword>
<dbReference type="SUPFAM" id="SSF52540">
    <property type="entry name" value="P-loop containing nucleoside triphosphate hydrolases"/>
    <property type="match status" value="1"/>
</dbReference>
<keyword evidence="2 4" id="KW-0067">ATP-binding</keyword>
<protein>
    <submittedName>
        <fullName evidence="4">ATP-binding protein</fullName>
    </submittedName>
</protein>
<dbReference type="Proteomes" id="UP000786693">
    <property type="component" value="Unassembled WGS sequence"/>
</dbReference>
<feature type="domain" description="UvrD-like helicase C-terminal" evidence="3">
    <location>
        <begin position="362"/>
        <end position="409"/>
    </location>
</feature>
<proteinExistence type="predicted"/>
<dbReference type="Gene3D" id="3.40.50.300">
    <property type="entry name" value="P-loop containing nucleotide triphosphate hydrolases"/>
    <property type="match status" value="2"/>
</dbReference>
<dbReference type="InterPro" id="IPR027417">
    <property type="entry name" value="P-loop_NTPase"/>
</dbReference>
<evidence type="ECO:0000313" key="4">
    <source>
        <dbReference type="EMBL" id="GIT93761.1"/>
    </source>
</evidence>
<keyword evidence="1" id="KW-0547">Nucleotide-binding</keyword>
<name>A0ABQ4NH61_9RHOB</name>
<dbReference type="PANTHER" id="PTHR43788">
    <property type="entry name" value="DNA2/NAM7 HELICASE FAMILY MEMBER"/>
    <property type="match status" value="1"/>
</dbReference>
<gene>
    <name evidence="4" type="primary">edrN</name>
    <name evidence="4" type="ORF">JANAI62_03840</name>
</gene>